<keyword evidence="6" id="KW-1185">Reference proteome</keyword>
<keyword evidence="2" id="KW-0560">Oxidoreductase</keyword>
<dbReference type="GO" id="GO:0016491">
    <property type="term" value="F:oxidoreductase activity"/>
    <property type="evidence" value="ECO:0007669"/>
    <property type="project" value="UniProtKB-KW"/>
</dbReference>
<proteinExistence type="inferred from homology"/>
<keyword evidence="4" id="KW-0472">Membrane</keyword>
<dbReference type="PANTHER" id="PTHR44196:SF1">
    <property type="entry name" value="DEHYDROGENASE_REDUCTASE SDR FAMILY MEMBER 7B"/>
    <property type="match status" value="1"/>
</dbReference>
<dbReference type="PRINTS" id="PR00080">
    <property type="entry name" value="SDRFAMILY"/>
</dbReference>
<feature type="transmembrane region" description="Helical" evidence="4">
    <location>
        <begin position="302"/>
        <end position="320"/>
    </location>
</feature>
<comment type="similarity">
    <text evidence="1 3">Belongs to the short-chain dehydrogenases/reductases (SDR) family.</text>
</comment>
<dbReference type="NCBIfam" id="NF004792">
    <property type="entry name" value="PRK06139.1"/>
    <property type="match status" value="1"/>
</dbReference>
<evidence type="ECO:0000256" key="1">
    <source>
        <dbReference type="ARBA" id="ARBA00006484"/>
    </source>
</evidence>
<reference evidence="5 6" key="1">
    <citation type="submission" date="2020-07" db="EMBL/GenBank/DDBJ databases">
        <title>Genomic Encyclopedia of Type Strains, Phase IV (KMG-V): Genome sequencing to study the core and pangenomes of soil and plant-associated prokaryotes.</title>
        <authorList>
            <person name="Whitman W."/>
        </authorList>
    </citation>
    <scope>NUCLEOTIDE SEQUENCE [LARGE SCALE GENOMIC DNA]</scope>
    <source>
        <strain evidence="5 6">SAS40</strain>
    </source>
</reference>
<accession>A0A7Y9LMX5</accession>
<dbReference type="InterPro" id="IPR036291">
    <property type="entry name" value="NAD(P)-bd_dom_sf"/>
</dbReference>
<evidence type="ECO:0000256" key="3">
    <source>
        <dbReference type="RuleBase" id="RU000363"/>
    </source>
</evidence>
<dbReference type="RefSeq" id="WP_179587825.1">
    <property type="nucleotide sequence ID" value="NZ_JACBYR010000001.1"/>
</dbReference>
<dbReference type="PANTHER" id="PTHR44196">
    <property type="entry name" value="DEHYDROGENASE/REDUCTASE SDR FAMILY MEMBER 7B"/>
    <property type="match status" value="1"/>
</dbReference>
<evidence type="ECO:0000256" key="2">
    <source>
        <dbReference type="ARBA" id="ARBA00023002"/>
    </source>
</evidence>
<dbReference type="Proteomes" id="UP000542125">
    <property type="component" value="Unassembled WGS sequence"/>
</dbReference>
<organism evidence="5 6">
    <name type="scientific">Pigmentiphaga litoralis</name>
    <dbReference type="NCBI Taxonomy" id="516702"/>
    <lineage>
        <taxon>Bacteria</taxon>
        <taxon>Pseudomonadati</taxon>
        <taxon>Pseudomonadota</taxon>
        <taxon>Betaproteobacteria</taxon>
        <taxon>Burkholderiales</taxon>
        <taxon>Alcaligenaceae</taxon>
        <taxon>Pigmentiphaga</taxon>
    </lineage>
</organism>
<dbReference type="SUPFAM" id="SSF51735">
    <property type="entry name" value="NAD(P)-binding Rossmann-fold domains"/>
    <property type="match status" value="1"/>
</dbReference>
<dbReference type="AlphaFoldDB" id="A0A7Y9LMX5"/>
<dbReference type="PROSITE" id="PS00061">
    <property type="entry name" value="ADH_SHORT"/>
    <property type="match status" value="1"/>
</dbReference>
<gene>
    <name evidence="5" type="ORF">FHW18_003363</name>
</gene>
<dbReference type="InterPro" id="IPR002347">
    <property type="entry name" value="SDR_fam"/>
</dbReference>
<protein>
    <submittedName>
        <fullName evidence="5">Short-subunit dehydrogenase</fullName>
    </submittedName>
</protein>
<dbReference type="Pfam" id="PF00106">
    <property type="entry name" value="adh_short"/>
    <property type="match status" value="1"/>
</dbReference>
<evidence type="ECO:0000256" key="4">
    <source>
        <dbReference type="SAM" id="Phobius"/>
    </source>
</evidence>
<dbReference type="Gene3D" id="3.40.50.720">
    <property type="entry name" value="NAD(P)-binding Rossmann-like Domain"/>
    <property type="match status" value="1"/>
</dbReference>
<name>A0A7Y9LMX5_9BURK</name>
<dbReference type="PRINTS" id="PR00081">
    <property type="entry name" value="GDHRDH"/>
</dbReference>
<sequence>MIPRNTTIVITGASSGIGRATAELLAAPGVKLVLAARRRSALDVVARECRRFGALTRVVPTDVADAEAVRDLAEAAATFGDGEIDVWINNAGIGAVGEFDRTPVTAHDQVVKVNLLGYLHGAHAVLPYFKQQGTGILINVVSFGAWSPAPYAVSYSASKYGLRGYSEALRAELSRYTGIRICDIFPSVIDTPGFAHGANYTGKKLKAPKPVYDPRRVASAILRAIADPTCTQMTVGNVARAARLANGLLPALTRRITRALFEQYFGRAAPSPITDGTLFTSTAPDSPIDGGWRATSGISRTAAAVGVIAAAGVLGAWMLAQRRD</sequence>
<evidence type="ECO:0000313" key="5">
    <source>
        <dbReference type="EMBL" id="NYE84092.1"/>
    </source>
</evidence>
<keyword evidence="4" id="KW-0812">Transmembrane</keyword>
<dbReference type="GO" id="GO:0016020">
    <property type="term" value="C:membrane"/>
    <property type="evidence" value="ECO:0007669"/>
    <property type="project" value="TreeGrafter"/>
</dbReference>
<dbReference type="InterPro" id="IPR020904">
    <property type="entry name" value="Sc_DH/Rdtase_CS"/>
</dbReference>
<evidence type="ECO:0000313" key="6">
    <source>
        <dbReference type="Proteomes" id="UP000542125"/>
    </source>
</evidence>
<comment type="caution">
    <text evidence="5">The sequence shown here is derived from an EMBL/GenBank/DDBJ whole genome shotgun (WGS) entry which is preliminary data.</text>
</comment>
<dbReference type="EMBL" id="JACBYR010000001">
    <property type="protein sequence ID" value="NYE84092.1"/>
    <property type="molecule type" value="Genomic_DNA"/>
</dbReference>
<keyword evidence="4" id="KW-1133">Transmembrane helix</keyword>